<dbReference type="GeneID" id="42906147"/>
<geneLocation type="mitochondrion" evidence="1"/>
<organism evidence="1">
    <name type="scientific">Morchella importuna</name>
    <dbReference type="NCBI Taxonomy" id="1174673"/>
    <lineage>
        <taxon>Eukaryota</taxon>
        <taxon>Fungi</taxon>
        <taxon>Dikarya</taxon>
        <taxon>Ascomycota</taxon>
        <taxon>Pezizomycotina</taxon>
        <taxon>Pezizomycetes</taxon>
        <taxon>Pezizales</taxon>
        <taxon>Morchellaceae</taxon>
        <taxon>Morchella</taxon>
    </lineage>
</organism>
<evidence type="ECO:0000313" key="1">
    <source>
        <dbReference type="EMBL" id="QGN66710.1"/>
    </source>
</evidence>
<keyword evidence="1" id="KW-0496">Mitochondrion</keyword>
<dbReference type="AlphaFoldDB" id="A0A650AFA7"/>
<sequence>MIINKALLKKNGYSNFSLETLEYCEKEKAISRWPCPCTGAGGGSWSCCNYIDLRPVKGEYNILHTAGSSLGFRHSEESLKKMRGLVENLLRLFPGRLREPMEE</sequence>
<dbReference type="EMBL" id="MK527108">
    <property type="protein sequence ID" value="QGN66710.1"/>
    <property type="molecule type" value="Genomic_DNA"/>
</dbReference>
<gene>
    <name evidence="1" type="primary">orf103</name>
</gene>
<reference evidence="1" key="1">
    <citation type="submission" date="2019-02" db="EMBL/GenBank/DDBJ databases">
        <title>The largest mitochondrial genome of Morchella importuna (272.2 kb) among fungi reservoir of numerous mitochondrial ORFs, repeatitive sequences and nuclear genome horizontal transfer.</title>
        <authorList>
            <person name="Liu W."/>
            <person name="Bian Y."/>
        </authorList>
    </citation>
    <scope>NUCLEOTIDE SEQUENCE</scope>
</reference>
<protein>
    <submittedName>
        <fullName evidence="1">Uncharacterized protein</fullName>
    </submittedName>
</protein>
<accession>A0A650AFA7</accession>
<proteinExistence type="predicted"/>
<name>A0A650AFA7_9PEZI</name>
<dbReference type="RefSeq" id="YP_009722308.1">
    <property type="nucleotide sequence ID" value="NC_045397.1"/>
</dbReference>